<feature type="region of interest" description="Disordered" evidence="1">
    <location>
        <begin position="164"/>
        <end position="194"/>
    </location>
</feature>
<reference evidence="2" key="1">
    <citation type="submission" date="2021-02" db="EMBL/GenBank/DDBJ databases">
        <title>First Annotated Genome of the Yellow-green Alga Tribonema minus.</title>
        <authorList>
            <person name="Mahan K.M."/>
        </authorList>
    </citation>
    <scope>NUCLEOTIDE SEQUENCE</scope>
    <source>
        <strain evidence="2">UTEX B ZZ1240</strain>
    </source>
</reference>
<comment type="caution">
    <text evidence="2">The sequence shown here is derived from an EMBL/GenBank/DDBJ whole genome shotgun (WGS) entry which is preliminary data.</text>
</comment>
<feature type="compositionally biased region" description="Basic residues" evidence="1">
    <location>
        <begin position="114"/>
        <end position="124"/>
    </location>
</feature>
<evidence type="ECO:0000313" key="3">
    <source>
        <dbReference type="Proteomes" id="UP000664859"/>
    </source>
</evidence>
<evidence type="ECO:0000313" key="2">
    <source>
        <dbReference type="EMBL" id="KAG5177845.1"/>
    </source>
</evidence>
<name>A0A835YQI7_9STRA</name>
<evidence type="ECO:0000256" key="1">
    <source>
        <dbReference type="SAM" id="MobiDB-lite"/>
    </source>
</evidence>
<accession>A0A835YQI7</accession>
<dbReference type="Proteomes" id="UP000664859">
    <property type="component" value="Unassembled WGS sequence"/>
</dbReference>
<dbReference type="EMBL" id="JAFCMP010000521">
    <property type="protein sequence ID" value="KAG5177845.1"/>
    <property type="molecule type" value="Genomic_DNA"/>
</dbReference>
<dbReference type="AlphaFoldDB" id="A0A835YQI7"/>
<organism evidence="2 3">
    <name type="scientific">Tribonema minus</name>
    <dbReference type="NCBI Taxonomy" id="303371"/>
    <lineage>
        <taxon>Eukaryota</taxon>
        <taxon>Sar</taxon>
        <taxon>Stramenopiles</taxon>
        <taxon>Ochrophyta</taxon>
        <taxon>PX clade</taxon>
        <taxon>Xanthophyceae</taxon>
        <taxon>Tribonematales</taxon>
        <taxon>Tribonemataceae</taxon>
        <taxon>Tribonema</taxon>
    </lineage>
</organism>
<feature type="region of interest" description="Disordered" evidence="1">
    <location>
        <begin position="102"/>
        <end position="124"/>
    </location>
</feature>
<feature type="non-terminal residue" evidence="2">
    <location>
        <position position="208"/>
    </location>
</feature>
<gene>
    <name evidence="2" type="ORF">JKP88DRAFT_226120</name>
</gene>
<keyword evidence="3" id="KW-1185">Reference proteome</keyword>
<proteinExistence type="predicted"/>
<protein>
    <submittedName>
        <fullName evidence="2">Uncharacterized protein</fullName>
    </submittedName>
</protein>
<sequence>MPAAACALPAPECHAPAIPKHAPGHAAHWRNGPLTKVYSSSKSTLGKHDQHNHTTVLLLQASSSRKHGRRARKLQTCQSSFRHTRSCPYLAALPLMYTTETPIGPAQAAPPVKQRSKRKAPRRQHTINRWVRGSSASDFTTSTWSVFYRARLIAMAAPHAARNAESVARQQPLERQPKSATHAAIPPLRSRRKRTRGVCVRMCQEGGA</sequence>